<accession>K9VLQ9</accession>
<gene>
    <name evidence="3" type="ORF">Osc7112_4104</name>
</gene>
<sequence>MFKSKLSKVIVSLLRRIAGVTRSGAKRLMRAMLQTLMAMGRRARLPVAGFVLPTVTMVLLVVILLTVAITLRSFDRANTARNVRVNQQVLAAATPALDRAKAKIQYALSPQGSGTLDTPSDLSVYQALDSDRFKFGDEDVLQIKFDLDNNGVPNPPPADITNINQSERINTAWRFPVDTDNNGKFDTYTLYGVFFRSPPRDLNTGEFNRSRKSLEARTPPMSVSQGSTNAICKAAAGTSASLVGSSDWYKAEGVLKKSFFVYTVNVPITNITGVATPDKYEIFKGSPSFSALEYQQDQKRIPLQNNAVVYEDDLEVSPGPALRLNGRIFTNSNFMVTTTGDGPVAFYLVSSRESCFYDLENSKIVVSGNVVNGWSGSSGNTGKDIAVHLFGKEATDPVTTKAIKGGADQSVAYKDGALGVMYNNKAYSDRIGLLVSEQEKNAPASDPQEVKNAIATQVQEETDPTAPSADRQEEIRRENLESYFRLRTRKVPFAEVPATGDALAGFVNPTTKVVTTSPFGGTGEELRPVDAWVMPLDTNTKLDTTSVRLKANSPEKVEEDNKESELGDRIVVGNNLPALRWRTDLDTPKFVGEGEEGRDTLTGVNWLDGGQRYREPQVKQFADVGGAERDGFWEKSAAQAPQTAVDGIGGLRVITGAGVYERTNSFLPPPKVFNPAANAVSEFYDNPATTAVEKFPVVWPDSMPMSPGPNSEVYNNNPAAGAVGWTDLTAAIWNDLPRIPAPVLTGTIDPNTRQYAKGDLRMRASAIYHYADNTSDQSAKLADTPLACVSSYYDPSYRYRKGTTTFDSSLNRPGLPLGSDTNGKSNNGIVYGPPATRPPGVTLTTALLTDASTLLPLAAGTPEQRLNYQASLVFPDGRFVNENLRKALQKADGERSLSEKAAIDSTLCSFKILANPTADISTTYLDHGTIREVAFLNPREVKAIDKDDPATAVDETYSLSSPLASSGGSGLMASTQSAKLTGQYDNPLAERQPLEIRVTQLDINKLRNKNSIAYKRVPVINTLNPEYMLPYSGLIYASRDDAAPDRSDRTPNSLGTGIDTTRSQLSSSTDSRLDPSRRPHGIMLINGSSLGRPTTVSTVTDVLKEKGLLLTSNLPVYIQGEFNKHTKREFTGAFSWTPSDFYGRPAANLDPNFACRLGDPRYPGKCAGSDNWRAATVLSDAITLLSEPVSGNLQDGFRYGVRNHGDFDLRNNAGTTIVGYDFDGDGIPPVDTTIDAANEADFGFDLNGNGTTNDTGVKETEVTAKAARRINGFGANNYVTNGLSSGAAFDILNQEKFGQSAGTSVTPTDTNYSTTTGAAPNSSYFNNFVTPVQRRTNFPEYVMEICRKLPVSACGPDDWVVGIDTGTLGEFDPSTPIDQREKASIVPATTPVGQLLSGTTAKPAIDPADRRYPRRVAFVRNISGTNKKNRLVFNGTIPVALGINGTAVAFYGGAPSSSVPVDGGTPITTASGTTPTAVANSLWYATTTTPATPTGGRDDGITNPLFYAKLPTVSGGFPNTVEQPQLRPTLQIQATNIASPPLTNAQNANDVTRWVQKARTTEFNLIVASNDVPSRAISSTLGDTNGGMQNLPRFMENWKGLTHSIAGSFIQFKRSSYATAPYLSVINDPAGGSLFKAKLFDYDTTYPSFPYKIETGVGTIGYFVPPTREWGFDVGLLSQPPDLFAQKFTLPASQKKPDEYFREVSRNDDWVKTLMCAEKLNDIDRKPSGIYAVNDGAKPAGCL</sequence>
<dbReference type="RefSeq" id="WP_015177677.1">
    <property type="nucleotide sequence ID" value="NC_019729.1"/>
</dbReference>
<organism evidence="3 4">
    <name type="scientific">Phormidium nigroviride PCC 7112</name>
    <dbReference type="NCBI Taxonomy" id="179408"/>
    <lineage>
        <taxon>Bacteria</taxon>
        <taxon>Bacillati</taxon>
        <taxon>Cyanobacteriota</taxon>
        <taxon>Cyanophyceae</taxon>
        <taxon>Oscillatoriophycideae</taxon>
        <taxon>Oscillatoriales</taxon>
        <taxon>Oscillatoriaceae</taxon>
        <taxon>Phormidium</taxon>
    </lineage>
</organism>
<reference evidence="3 4" key="1">
    <citation type="submission" date="2012-05" db="EMBL/GenBank/DDBJ databases">
        <title>Finished chromosome of genome of Oscillatoria sp. PCC 7112.</title>
        <authorList>
            <consortium name="US DOE Joint Genome Institute"/>
            <person name="Gugger M."/>
            <person name="Coursin T."/>
            <person name="Rippka R."/>
            <person name="Tandeau De Marsac N."/>
            <person name="Huntemann M."/>
            <person name="Wei C.-L."/>
            <person name="Han J."/>
            <person name="Detter J.C."/>
            <person name="Han C."/>
            <person name="Tapia R."/>
            <person name="Davenport K."/>
            <person name="Daligault H."/>
            <person name="Erkkila T."/>
            <person name="Gu W."/>
            <person name="Munk A.C.C."/>
            <person name="Teshima H."/>
            <person name="Xu Y."/>
            <person name="Chain P."/>
            <person name="Chen A."/>
            <person name="Krypides N."/>
            <person name="Mavromatis K."/>
            <person name="Markowitz V."/>
            <person name="Szeto E."/>
            <person name="Ivanova N."/>
            <person name="Mikhailova N."/>
            <person name="Ovchinnikova G."/>
            <person name="Pagani I."/>
            <person name="Pati A."/>
            <person name="Goodwin L."/>
            <person name="Peters L."/>
            <person name="Pitluck S."/>
            <person name="Woyke T."/>
            <person name="Kerfeld C."/>
        </authorList>
    </citation>
    <scope>NUCLEOTIDE SEQUENCE [LARGE SCALE GENOMIC DNA]</scope>
    <source>
        <strain evidence="3 4">PCC 7112</strain>
    </source>
</reference>
<feature type="region of interest" description="Disordered" evidence="1">
    <location>
        <begin position="1041"/>
        <end position="1079"/>
    </location>
</feature>
<dbReference type="OrthoDB" id="468482at2"/>
<keyword evidence="2" id="KW-0472">Membrane</keyword>
<dbReference type="InterPro" id="IPR049774">
    <property type="entry name" value="EPS_HpsA-like"/>
</dbReference>
<dbReference type="STRING" id="179408.Osc7112_4104"/>
<dbReference type="Proteomes" id="UP000010478">
    <property type="component" value="Chromosome"/>
</dbReference>
<evidence type="ECO:0000313" key="4">
    <source>
        <dbReference type="Proteomes" id="UP000010478"/>
    </source>
</evidence>
<dbReference type="EMBL" id="CP003614">
    <property type="protein sequence ID" value="AFZ08432.1"/>
    <property type="molecule type" value="Genomic_DNA"/>
</dbReference>
<feature type="transmembrane region" description="Helical" evidence="2">
    <location>
        <begin position="47"/>
        <end position="71"/>
    </location>
</feature>
<proteinExistence type="predicted"/>
<keyword evidence="4" id="KW-1185">Reference proteome</keyword>
<dbReference type="NCBIfam" id="NF038301">
    <property type="entry name" value="EPS_HpsA"/>
    <property type="match status" value="1"/>
</dbReference>
<protein>
    <submittedName>
        <fullName evidence="3">Uncharacterized protein</fullName>
    </submittedName>
</protein>
<evidence type="ECO:0000256" key="1">
    <source>
        <dbReference type="SAM" id="MobiDB-lite"/>
    </source>
</evidence>
<dbReference type="HOGENOM" id="CLU_000579_0_0_3"/>
<name>K9VLQ9_9CYAN</name>
<keyword evidence="2" id="KW-1133">Transmembrane helix</keyword>
<evidence type="ECO:0000313" key="3">
    <source>
        <dbReference type="EMBL" id="AFZ08432.1"/>
    </source>
</evidence>
<evidence type="ECO:0000256" key="2">
    <source>
        <dbReference type="SAM" id="Phobius"/>
    </source>
</evidence>
<dbReference type="eggNOG" id="ENOG502Z935">
    <property type="taxonomic scope" value="Bacteria"/>
</dbReference>
<dbReference type="KEGG" id="oni:Osc7112_4104"/>
<keyword evidence="2" id="KW-0812">Transmembrane</keyword>
<feature type="compositionally biased region" description="Polar residues" evidence="1">
    <location>
        <begin position="1050"/>
        <end position="1070"/>
    </location>
</feature>